<dbReference type="Proteomes" id="UP000638263">
    <property type="component" value="Unassembled WGS sequence"/>
</dbReference>
<comment type="caution">
    <text evidence="2">The sequence shown here is derived from an EMBL/GenBank/DDBJ whole genome shotgun (WGS) entry which is preliminary data.</text>
</comment>
<dbReference type="InterPro" id="IPR029058">
    <property type="entry name" value="AB_hydrolase_fold"/>
</dbReference>
<feature type="domain" description="AB hydrolase-1" evidence="1">
    <location>
        <begin position="70"/>
        <end position="294"/>
    </location>
</feature>
<sequence>MTSELPETAPIAPQPDGISHFTDTAGRARFVAAYRDGMGTLPVPDETRILTTAFGRVTAYRFGPPAAEPIVLLSGRQASTPMWRANIGGLTAQRTVWSLDSLGEPGATAQTAPITGPQDQAAWLDQALEQLGTERVHLLGVSIGGWLAAQTVVHRPQRVASAVLLDPAVTFAPVTWKMILVSLGSILPGIPRTVREWLLSWISGAAKADDSVPEARLIASGMRDFVQRPAQPRQPTTEQLRSVSVPILVILAGDSIVHDSRRAAERARQVPGAEVEVWAGHSHAINGEAPERIATRLDRFLAQL</sequence>
<reference evidence="2" key="2">
    <citation type="submission" date="2020-09" db="EMBL/GenBank/DDBJ databases">
        <authorList>
            <person name="Sun Q."/>
            <person name="Zhou Y."/>
        </authorList>
    </citation>
    <scope>NUCLEOTIDE SEQUENCE</scope>
    <source>
        <strain evidence="2">CGMCC 4.3508</strain>
    </source>
</reference>
<dbReference type="AlphaFoldDB" id="A0A917VY52"/>
<dbReference type="Pfam" id="PF12697">
    <property type="entry name" value="Abhydrolase_6"/>
    <property type="match status" value="1"/>
</dbReference>
<dbReference type="Gene3D" id="3.40.50.1820">
    <property type="entry name" value="alpha/beta hydrolase"/>
    <property type="match status" value="1"/>
</dbReference>
<name>A0A917VY52_9NOCA</name>
<dbReference type="GO" id="GO:0003824">
    <property type="term" value="F:catalytic activity"/>
    <property type="evidence" value="ECO:0007669"/>
    <property type="project" value="UniProtKB-ARBA"/>
</dbReference>
<dbReference type="PANTHER" id="PTHR43798">
    <property type="entry name" value="MONOACYLGLYCEROL LIPASE"/>
    <property type="match status" value="1"/>
</dbReference>
<organism evidence="2 3">
    <name type="scientific">Nocardia jinanensis</name>
    <dbReference type="NCBI Taxonomy" id="382504"/>
    <lineage>
        <taxon>Bacteria</taxon>
        <taxon>Bacillati</taxon>
        <taxon>Actinomycetota</taxon>
        <taxon>Actinomycetes</taxon>
        <taxon>Mycobacteriales</taxon>
        <taxon>Nocardiaceae</taxon>
        <taxon>Nocardia</taxon>
    </lineage>
</organism>
<proteinExistence type="predicted"/>
<accession>A0A917VY52</accession>
<keyword evidence="3" id="KW-1185">Reference proteome</keyword>
<gene>
    <name evidence="2" type="ORF">GCM10011588_56810</name>
</gene>
<dbReference type="EMBL" id="BMMH01000016">
    <property type="protein sequence ID" value="GGL34713.1"/>
    <property type="molecule type" value="Genomic_DNA"/>
</dbReference>
<reference evidence="2" key="1">
    <citation type="journal article" date="2014" name="Int. J. Syst. Evol. Microbiol.">
        <title>Complete genome sequence of Corynebacterium casei LMG S-19264T (=DSM 44701T), isolated from a smear-ripened cheese.</title>
        <authorList>
            <consortium name="US DOE Joint Genome Institute (JGI-PGF)"/>
            <person name="Walter F."/>
            <person name="Albersmeier A."/>
            <person name="Kalinowski J."/>
            <person name="Ruckert C."/>
        </authorList>
    </citation>
    <scope>NUCLEOTIDE SEQUENCE</scope>
    <source>
        <strain evidence="2">CGMCC 4.3508</strain>
    </source>
</reference>
<evidence type="ECO:0000313" key="2">
    <source>
        <dbReference type="EMBL" id="GGL34713.1"/>
    </source>
</evidence>
<protein>
    <recommendedName>
        <fullName evidence="1">AB hydrolase-1 domain-containing protein</fullName>
    </recommendedName>
</protein>
<evidence type="ECO:0000259" key="1">
    <source>
        <dbReference type="Pfam" id="PF12697"/>
    </source>
</evidence>
<dbReference type="InterPro" id="IPR000073">
    <property type="entry name" value="AB_hydrolase_1"/>
</dbReference>
<evidence type="ECO:0000313" key="3">
    <source>
        <dbReference type="Proteomes" id="UP000638263"/>
    </source>
</evidence>
<dbReference type="InterPro" id="IPR050266">
    <property type="entry name" value="AB_hydrolase_sf"/>
</dbReference>
<dbReference type="SUPFAM" id="SSF53474">
    <property type="entry name" value="alpha/beta-Hydrolases"/>
    <property type="match status" value="1"/>
</dbReference>